<comment type="caution">
    <text evidence="1">The sequence shown here is derived from an EMBL/GenBank/DDBJ whole genome shotgun (WGS) entry which is preliminary data.</text>
</comment>
<proteinExistence type="predicted"/>
<dbReference type="RefSeq" id="WP_067711569.1">
    <property type="nucleotide sequence ID" value="NZ_LPVJ01000006.1"/>
</dbReference>
<gene>
    <name evidence="1" type="ORF">ATW55_12405</name>
</gene>
<reference evidence="1 2" key="1">
    <citation type="submission" date="2015-12" db="EMBL/GenBank/DDBJ databases">
        <title>Draft genome sequence of Acidibacillus ferrooxidans ITV001, isolated from a chalcopyrite acid mine drainage site in Brazil.</title>
        <authorList>
            <person name="Dall'Agnol H."/>
            <person name="Nancucheo I."/>
            <person name="Johnson B."/>
            <person name="Oliveira R."/>
            <person name="Leite L."/>
            <person name="Pylro V."/>
            <person name="Nunes G.L."/>
            <person name="Tzotzos G."/>
            <person name="Fernandes G.R."/>
            <person name="Dutra J."/>
            <person name="Orellana S.C."/>
            <person name="Oliveira G."/>
        </authorList>
    </citation>
    <scope>NUCLEOTIDE SEQUENCE [LARGE SCALE GENOMIC DNA]</scope>
    <source>
        <strain evidence="2">ITV01</strain>
    </source>
</reference>
<sequence length="76" mass="8885">MAVRVRFSIKIGDAEQSFTQLAEIPDLTVRTHLEQQLTTWCKSVRETALRTWIEQETNEDIARAAQITFFDRESEK</sequence>
<dbReference type="OrthoDB" id="9875040at2"/>
<name>A0A101XT47_9BACL</name>
<organism evidence="1 2">
    <name type="scientific">Ferroacidibacillus organovorans</name>
    <dbReference type="NCBI Taxonomy" id="1765683"/>
    <lineage>
        <taxon>Bacteria</taxon>
        <taxon>Bacillati</taxon>
        <taxon>Bacillota</taxon>
        <taxon>Bacilli</taxon>
        <taxon>Bacillales</taxon>
        <taxon>Alicyclobacillaceae</taxon>
        <taxon>Ferroacidibacillus</taxon>
    </lineage>
</organism>
<dbReference type="EMBL" id="LPVJ01000006">
    <property type="protein sequence ID" value="KUO97107.1"/>
    <property type="molecule type" value="Genomic_DNA"/>
</dbReference>
<protein>
    <submittedName>
        <fullName evidence="1">Uncharacterized protein</fullName>
    </submittedName>
</protein>
<evidence type="ECO:0000313" key="2">
    <source>
        <dbReference type="Proteomes" id="UP000053557"/>
    </source>
</evidence>
<dbReference type="Proteomes" id="UP000053557">
    <property type="component" value="Unassembled WGS sequence"/>
</dbReference>
<evidence type="ECO:0000313" key="1">
    <source>
        <dbReference type="EMBL" id="KUO97107.1"/>
    </source>
</evidence>
<accession>A0A101XT47</accession>
<keyword evidence="2" id="KW-1185">Reference proteome</keyword>
<dbReference type="AlphaFoldDB" id="A0A101XT47"/>